<name>A0A4Y2I3F5_ARAVE</name>
<evidence type="ECO:0000313" key="1">
    <source>
        <dbReference type="EMBL" id="GBM72115.1"/>
    </source>
</evidence>
<reference evidence="1 2" key="1">
    <citation type="journal article" date="2019" name="Sci. Rep.">
        <title>Orb-weaving spider Araneus ventricosus genome elucidates the spidroin gene catalogue.</title>
        <authorList>
            <person name="Kono N."/>
            <person name="Nakamura H."/>
            <person name="Ohtoshi R."/>
            <person name="Moran D.A.P."/>
            <person name="Shinohara A."/>
            <person name="Yoshida Y."/>
            <person name="Fujiwara M."/>
            <person name="Mori M."/>
            <person name="Tomita M."/>
            <person name="Arakawa K."/>
        </authorList>
    </citation>
    <scope>NUCLEOTIDE SEQUENCE [LARGE SCALE GENOMIC DNA]</scope>
</reference>
<dbReference type="EMBL" id="BGPR01002356">
    <property type="protein sequence ID" value="GBM72115.1"/>
    <property type="molecule type" value="Genomic_DNA"/>
</dbReference>
<gene>
    <name evidence="1" type="ORF">AVEN_96204_1</name>
</gene>
<protein>
    <submittedName>
        <fullName evidence="1">Uncharacterized protein</fullName>
    </submittedName>
</protein>
<sequence>MHRPRQMKFGRWACHQHFKSASDFRPIGGKEDTRNSYFSSPYYEVQNARHIVLVCDNTTAGLEYEMHNETGSDTSKAFLIGKKFNVDISINFDSSGLHDFEEKHYQKNGSMSVGMSIREINQQEFSPLDFLAC</sequence>
<comment type="caution">
    <text evidence="1">The sequence shown here is derived from an EMBL/GenBank/DDBJ whole genome shotgun (WGS) entry which is preliminary data.</text>
</comment>
<proteinExistence type="predicted"/>
<organism evidence="1 2">
    <name type="scientific">Araneus ventricosus</name>
    <name type="common">Orbweaver spider</name>
    <name type="synonym">Epeira ventricosa</name>
    <dbReference type="NCBI Taxonomy" id="182803"/>
    <lineage>
        <taxon>Eukaryota</taxon>
        <taxon>Metazoa</taxon>
        <taxon>Ecdysozoa</taxon>
        <taxon>Arthropoda</taxon>
        <taxon>Chelicerata</taxon>
        <taxon>Arachnida</taxon>
        <taxon>Araneae</taxon>
        <taxon>Araneomorphae</taxon>
        <taxon>Entelegynae</taxon>
        <taxon>Araneoidea</taxon>
        <taxon>Araneidae</taxon>
        <taxon>Araneus</taxon>
    </lineage>
</organism>
<evidence type="ECO:0000313" key="2">
    <source>
        <dbReference type="Proteomes" id="UP000499080"/>
    </source>
</evidence>
<dbReference type="AlphaFoldDB" id="A0A4Y2I3F5"/>
<accession>A0A4Y2I3F5</accession>
<dbReference type="Proteomes" id="UP000499080">
    <property type="component" value="Unassembled WGS sequence"/>
</dbReference>
<keyword evidence="2" id="KW-1185">Reference proteome</keyword>